<proteinExistence type="predicted"/>
<evidence type="ECO:0000313" key="4">
    <source>
        <dbReference type="Proteomes" id="UP000315295"/>
    </source>
</evidence>
<evidence type="ECO:0000256" key="1">
    <source>
        <dbReference type="SAM" id="Coils"/>
    </source>
</evidence>
<dbReference type="InterPro" id="IPR044194">
    <property type="entry name" value="BLISTER"/>
</dbReference>
<dbReference type="PANTHER" id="PTHR47490:SF2">
    <property type="entry name" value="PROTEIN BLISTER"/>
    <property type="match status" value="1"/>
</dbReference>
<dbReference type="EMBL" id="VIEB01000887">
    <property type="protein sequence ID" value="TQD78848.1"/>
    <property type="molecule type" value="Genomic_DNA"/>
</dbReference>
<keyword evidence="4" id="KW-1185">Reference proteome</keyword>
<gene>
    <name evidence="3" type="ORF">C1H46_035579</name>
</gene>
<evidence type="ECO:0000256" key="2">
    <source>
        <dbReference type="SAM" id="MobiDB-lite"/>
    </source>
</evidence>
<name>A0A540KXB2_MALBA</name>
<sequence>MASALVLPNSRKQDLLEAGKHRLEEFQKKKAAERAKKASSTSQINASEVRSNEKQSLETELNSVSTLLPSEARFVSTASGGPTPSSLYEDLVAPSTSISGLAFEVGKNICGSNEDLSDSPTFEFGKGKLSSFGSNFSSGQSAPVQTYESMGFGSDSRCSSNHASLYSVTAETNSRRSRPSFLDYLNVSKTCSGTVSQQAEPEESFMSNNLKSIGMNILCSSPFHKPSMDDDTVRPFSKFETGAPHAFEPSVKSSLSPNAWMDQQRPIVEGNSIQRKREFYSPNQNEDFSALEQHTEDLTQDKFSLQHVLEASRALAESLAAENSSLTESYSQQRSIVDQLKSDLENIQEEINHQLVELDAVRNEYANAQLECNAADERSKLLASEVIGLEKKALRLRSSELKLETQTENAQAEISSYKMLCHHNMQGHAHMLKESRWQVPEVGLVRI</sequence>
<organism evidence="3 4">
    <name type="scientific">Malus baccata</name>
    <name type="common">Siberian crab apple</name>
    <name type="synonym">Pyrus baccata</name>
    <dbReference type="NCBI Taxonomy" id="106549"/>
    <lineage>
        <taxon>Eukaryota</taxon>
        <taxon>Viridiplantae</taxon>
        <taxon>Streptophyta</taxon>
        <taxon>Embryophyta</taxon>
        <taxon>Tracheophyta</taxon>
        <taxon>Spermatophyta</taxon>
        <taxon>Magnoliopsida</taxon>
        <taxon>eudicotyledons</taxon>
        <taxon>Gunneridae</taxon>
        <taxon>Pentapetalae</taxon>
        <taxon>rosids</taxon>
        <taxon>fabids</taxon>
        <taxon>Rosales</taxon>
        <taxon>Rosaceae</taxon>
        <taxon>Amygdaloideae</taxon>
        <taxon>Maleae</taxon>
        <taxon>Malus</taxon>
    </lineage>
</organism>
<keyword evidence="1" id="KW-0175">Coiled coil</keyword>
<evidence type="ECO:0000313" key="3">
    <source>
        <dbReference type="EMBL" id="TQD78848.1"/>
    </source>
</evidence>
<feature type="coiled-coil region" evidence="1">
    <location>
        <begin position="330"/>
        <end position="378"/>
    </location>
</feature>
<dbReference type="STRING" id="106549.A0A540KXB2"/>
<dbReference type="PANTHER" id="PTHR47490">
    <property type="entry name" value="PROTEIN BLISTER"/>
    <property type="match status" value="1"/>
</dbReference>
<feature type="compositionally biased region" description="Polar residues" evidence="2">
    <location>
        <begin position="39"/>
        <end position="49"/>
    </location>
</feature>
<feature type="compositionally biased region" description="Basic and acidic residues" evidence="2">
    <location>
        <begin position="27"/>
        <end position="36"/>
    </location>
</feature>
<accession>A0A540KXB2</accession>
<reference evidence="3 4" key="1">
    <citation type="journal article" date="2019" name="G3 (Bethesda)">
        <title>Sequencing of a Wild Apple (Malus baccata) Genome Unravels the Differences Between Cultivated and Wild Apple Species Regarding Disease Resistance and Cold Tolerance.</title>
        <authorList>
            <person name="Chen X."/>
        </authorList>
    </citation>
    <scope>NUCLEOTIDE SEQUENCE [LARGE SCALE GENOMIC DNA]</scope>
    <source>
        <strain evidence="4">cv. Shandingzi</strain>
        <tissue evidence="3">Leaves</tissue>
    </source>
</reference>
<protein>
    <submittedName>
        <fullName evidence="3">Uncharacterized protein</fullName>
    </submittedName>
</protein>
<dbReference type="GO" id="GO:0040008">
    <property type="term" value="P:regulation of growth"/>
    <property type="evidence" value="ECO:0007669"/>
    <property type="project" value="InterPro"/>
</dbReference>
<feature type="region of interest" description="Disordered" evidence="2">
    <location>
        <begin position="27"/>
        <end position="57"/>
    </location>
</feature>
<dbReference type="AlphaFoldDB" id="A0A540KXB2"/>
<dbReference type="Proteomes" id="UP000315295">
    <property type="component" value="Unassembled WGS sequence"/>
</dbReference>
<comment type="caution">
    <text evidence="3">The sequence shown here is derived from an EMBL/GenBank/DDBJ whole genome shotgun (WGS) entry which is preliminary data.</text>
</comment>